<dbReference type="SUPFAM" id="SSF109604">
    <property type="entry name" value="HD-domain/PDEase-like"/>
    <property type="match status" value="1"/>
</dbReference>
<dbReference type="OrthoDB" id="2378324at2759"/>
<evidence type="ECO:0000259" key="2">
    <source>
        <dbReference type="SMART" id="SM00471"/>
    </source>
</evidence>
<dbReference type="CDD" id="cd00077">
    <property type="entry name" value="HDc"/>
    <property type="match status" value="1"/>
</dbReference>
<organism evidence="3 4">
    <name type="scientific">Amylocarpus encephaloides</name>
    <dbReference type="NCBI Taxonomy" id="45428"/>
    <lineage>
        <taxon>Eukaryota</taxon>
        <taxon>Fungi</taxon>
        <taxon>Dikarya</taxon>
        <taxon>Ascomycota</taxon>
        <taxon>Pezizomycotina</taxon>
        <taxon>Leotiomycetes</taxon>
        <taxon>Helotiales</taxon>
        <taxon>Helotiales incertae sedis</taxon>
        <taxon>Amylocarpus</taxon>
    </lineage>
</organism>
<feature type="compositionally biased region" description="Pro residues" evidence="1">
    <location>
        <begin position="8"/>
        <end position="21"/>
    </location>
</feature>
<evidence type="ECO:0000256" key="1">
    <source>
        <dbReference type="SAM" id="MobiDB-lite"/>
    </source>
</evidence>
<dbReference type="Proteomes" id="UP000824998">
    <property type="component" value="Unassembled WGS sequence"/>
</dbReference>
<feature type="domain" description="HD/PDEase" evidence="2">
    <location>
        <begin position="42"/>
        <end position="173"/>
    </location>
</feature>
<dbReference type="PANTHER" id="PTHR35569">
    <property type="entry name" value="CYANAMIDE HYDRATASE DDI2-RELATED"/>
    <property type="match status" value="1"/>
</dbReference>
<dbReference type="InterPro" id="IPR003607">
    <property type="entry name" value="HD/PDEase_dom"/>
</dbReference>
<dbReference type="PANTHER" id="PTHR35569:SF1">
    <property type="entry name" value="CYANAMIDE HYDRATASE DDI2-RELATED"/>
    <property type="match status" value="1"/>
</dbReference>
<dbReference type="Pfam" id="PF01966">
    <property type="entry name" value="HD"/>
    <property type="match status" value="1"/>
</dbReference>
<dbReference type="SMART" id="SM00471">
    <property type="entry name" value="HDc"/>
    <property type="match status" value="1"/>
</dbReference>
<evidence type="ECO:0000313" key="4">
    <source>
        <dbReference type="Proteomes" id="UP000824998"/>
    </source>
</evidence>
<accession>A0A9P7YFG7</accession>
<proteinExistence type="predicted"/>
<evidence type="ECO:0000313" key="3">
    <source>
        <dbReference type="EMBL" id="KAG9232719.1"/>
    </source>
</evidence>
<dbReference type="InterPro" id="IPR006674">
    <property type="entry name" value="HD_domain"/>
</dbReference>
<feature type="region of interest" description="Disordered" evidence="1">
    <location>
        <begin position="1"/>
        <end position="21"/>
    </location>
</feature>
<gene>
    <name evidence="3" type="ORF">BJ875DRAFT_544311</name>
</gene>
<sequence>MCLLPSPDTFPSPPSSSPTLPPTFVPKDALSLAAYSLASSHLHPTILNHSIRVFLYAKLIAASEANAYASGYLTAEKNLALLFTACILHDIGTTPSHNGTQRFEVCGGDAAYTLLTSPPHSPTYSEADAHSVWTAISLHTSPGIAERIHPLSKLVRAAVLSDFHRGVEINKDFEKEFPRLGIEKVLGDAVVEQAVSRPEKARMATWAGVMLRSYEENPGWQGVNKGF</sequence>
<comment type="caution">
    <text evidence="3">The sequence shown here is derived from an EMBL/GenBank/DDBJ whole genome shotgun (WGS) entry which is preliminary data.</text>
</comment>
<name>A0A9P7YFG7_9HELO</name>
<keyword evidence="4" id="KW-1185">Reference proteome</keyword>
<reference evidence="3" key="1">
    <citation type="journal article" date="2021" name="IMA Fungus">
        <title>Genomic characterization of three marine fungi, including Emericellopsis atlantica sp. nov. with signatures of a generalist lifestyle and marine biomass degradation.</title>
        <authorList>
            <person name="Hagestad O.C."/>
            <person name="Hou L."/>
            <person name="Andersen J.H."/>
            <person name="Hansen E.H."/>
            <person name="Altermark B."/>
            <person name="Li C."/>
            <person name="Kuhnert E."/>
            <person name="Cox R.J."/>
            <person name="Crous P.W."/>
            <person name="Spatafora J.W."/>
            <person name="Lail K."/>
            <person name="Amirebrahimi M."/>
            <person name="Lipzen A."/>
            <person name="Pangilinan J."/>
            <person name="Andreopoulos W."/>
            <person name="Hayes R.D."/>
            <person name="Ng V."/>
            <person name="Grigoriev I.V."/>
            <person name="Jackson S.A."/>
            <person name="Sutton T.D.S."/>
            <person name="Dobson A.D.W."/>
            <person name="Rama T."/>
        </authorList>
    </citation>
    <scope>NUCLEOTIDE SEQUENCE</scope>
    <source>
        <strain evidence="3">TRa018bII</strain>
    </source>
</reference>
<dbReference type="EMBL" id="MU251533">
    <property type="protein sequence ID" value="KAG9232719.1"/>
    <property type="molecule type" value="Genomic_DNA"/>
</dbReference>
<dbReference type="AlphaFoldDB" id="A0A9P7YFG7"/>
<protein>
    <recommendedName>
        <fullName evidence="2">HD/PDEase domain-containing protein</fullName>
    </recommendedName>
</protein>
<dbReference type="Gene3D" id="1.10.3210.10">
    <property type="entry name" value="Hypothetical protein af1432"/>
    <property type="match status" value="1"/>
</dbReference>